<name>A0A9W6R7C2_9PSEU</name>
<keyword evidence="1" id="KW-0472">Membrane</keyword>
<reference evidence="2" key="1">
    <citation type="submission" date="2023-03" db="EMBL/GenBank/DDBJ databases">
        <title>Amycolatopsis taiwanensis NBRC 103393.</title>
        <authorList>
            <person name="Ichikawa N."/>
            <person name="Sato H."/>
            <person name="Tonouchi N."/>
        </authorList>
    </citation>
    <scope>NUCLEOTIDE SEQUENCE</scope>
    <source>
        <strain evidence="2">NBRC 103393</strain>
    </source>
</reference>
<keyword evidence="1" id="KW-0812">Transmembrane</keyword>
<gene>
    <name evidence="2" type="ORF">Atai01_72270</name>
</gene>
<organism evidence="2 3">
    <name type="scientific">Amycolatopsis taiwanensis</name>
    <dbReference type="NCBI Taxonomy" id="342230"/>
    <lineage>
        <taxon>Bacteria</taxon>
        <taxon>Bacillati</taxon>
        <taxon>Actinomycetota</taxon>
        <taxon>Actinomycetes</taxon>
        <taxon>Pseudonocardiales</taxon>
        <taxon>Pseudonocardiaceae</taxon>
        <taxon>Amycolatopsis</taxon>
    </lineage>
</organism>
<feature type="transmembrane region" description="Helical" evidence="1">
    <location>
        <begin position="54"/>
        <end position="77"/>
    </location>
</feature>
<dbReference type="InterPro" id="IPR021741">
    <property type="entry name" value="DUF3311"/>
</dbReference>
<dbReference type="RefSeq" id="WP_027945816.1">
    <property type="nucleotide sequence ID" value="NZ_BSTI01000024.1"/>
</dbReference>
<feature type="transmembrane region" description="Helical" evidence="1">
    <location>
        <begin position="20"/>
        <end position="42"/>
    </location>
</feature>
<accession>A0A9W6R7C2</accession>
<dbReference type="Proteomes" id="UP001165136">
    <property type="component" value="Unassembled WGS sequence"/>
</dbReference>
<evidence type="ECO:0000256" key="1">
    <source>
        <dbReference type="SAM" id="Phobius"/>
    </source>
</evidence>
<dbReference type="EMBL" id="BSTI01000024">
    <property type="protein sequence ID" value="GLY70608.1"/>
    <property type="molecule type" value="Genomic_DNA"/>
</dbReference>
<sequence>MGDTSQPATAGSPPGTHRPLRMVVSGLLIILPVALGLAVPLYQRTGPTLGGIPFFYWFQMLAAVLTALCTSAVYRLLFASEKDGDEEES</sequence>
<comment type="caution">
    <text evidence="2">The sequence shown here is derived from an EMBL/GenBank/DDBJ whole genome shotgun (WGS) entry which is preliminary data.</text>
</comment>
<evidence type="ECO:0000313" key="2">
    <source>
        <dbReference type="EMBL" id="GLY70608.1"/>
    </source>
</evidence>
<proteinExistence type="predicted"/>
<keyword evidence="3" id="KW-1185">Reference proteome</keyword>
<dbReference type="Pfam" id="PF11755">
    <property type="entry name" value="DUF3311"/>
    <property type="match status" value="1"/>
</dbReference>
<dbReference type="AlphaFoldDB" id="A0A9W6R7C2"/>
<protein>
    <submittedName>
        <fullName evidence="2">Uncharacterized protein</fullName>
    </submittedName>
</protein>
<keyword evidence="1" id="KW-1133">Transmembrane helix</keyword>
<evidence type="ECO:0000313" key="3">
    <source>
        <dbReference type="Proteomes" id="UP001165136"/>
    </source>
</evidence>